<dbReference type="Pfam" id="PF02225">
    <property type="entry name" value="PA"/>
    <property type="match status" value="2"/>
</dbReference>
<dbReference type="Gene3D" id="3.50.30.30">
    <property type="match status" value="2"/>
</dbReference>
<feature type="compositionally biased region" description="Low complexity" evidence="3">
    <location>
        <begin position="7"/>
        <end position="23"/>
    </location>
</feature>
<dbReference type="PANTHER" id="PTHR22702:SF1">
    <property type="entry name" value="PROTEASE-ASSOCIATED DOMAIN-CONTAINING PROTEIN 1"/>
    <property type="match status" value="1"/>
</dbReference>
<dbReference type="Proteomes" id="UP000789595">
    <property type="component" value="Unassembled WGS sequence"/>
</dbReference>
<name>A0A8J2SEN6_9STRA</name>
<comment type="caution">
    <text evidence="5">The sequence shown here is derived from an EMBL/GenBank/DDBJ whole genome shotgun (WGS) entry which is preliminary data.</text>
</comment>
<protein>
    <recommendedName>
        <fullName evidence="4">PA domain-containing protein</fullName>
    </recommendedName>
</protein>
<dbReference type="OrthoDB" id="206201at2759"/>
<evidence type="ECO:0000256" key="1">
    <source>
        <dbReference type="ARBA" id="ARBA00022729"/>
    </source>
</evidence>
<reference evidence="5" key="1">
    <citation type="submission" date="2021-11" db="EMBL/GenBank/DDBJ databases">
        <authorList>
            <consortium name="Genoscope - CEA"/>
            <person name="William W."/>
        </authorList>
    </citation>
    <scope>NUCLEOTIDE SEQUENCE</scope>
</reference>
<feature type="domain" description="PA" evidence="4">
    <location>
        <begin position="428"/>
        <end position="501"/>
    </location>
</feature>
<dbReference type="EMBL" id="CAKKNE010000002">
    <property type="protein sequence ID" value="CAH0369156.1"/>
    <property type="molecule type" value="Genomic_DNA"/>
</dbReference>
<evidence type="ECO:0000259" key="4">
    <source>
        <dbReference type="Pfam" id="PF02225"/>
    </source>
</evidence>
<keyword evidence="1" id="KW-0732">Signal</keyword>
<dbReference type="InterPro" id="IPR003137">
    <property type="entry name" value="PA_domain"/>
</dbReference>
<dbReference type="SUPFAM" id="SSF52025">
    <property type="entry name" value="PA domain"/>
    <property type="match status" value="1"/>
</dbReference>
<keyword evidence="2" id="KW-0325">Glycoprotein</keyword>
<dbReference type="InterPro" id="IPR046450">
    <property type="entry name" value="PA_dom_sf"/>
</dbReference>
<dbReference type="AlphaFoldDB" id="A0A8J2SEN6"/>
<organism evidence="5 6">
    <name type="scientific">Pelagomonas calceolata</name>
    <dbReference type="NCBI Taxonomy" id="35677"/>
    <lineage>
        <taxon>Eukaryota</taxon>
        <taxon>Sar</taxon>
        <taxon>Stramenopiles</taxon>
        <taxon>Ochrophyta</taxon>
        <taxon>Pelagophyceae</taxon>
        <taxon>Pelagomonadales</taxon>
        <taxon>Pelagomonadaceae</taxon>
        <taxon>Pelagomonas</taxon>
    </lineage>
</organism>
<evidence type="ECO:0000313" key="5">
    <source>
        <dbReference type="EMBL" id="CAH0369156.1"/>
    </source>
</evidence>
<dbReference type="PANTHER" id="PTHR22702">
    <property type="entry name" value="PROTEASE-ASSOCIATED DOMAIN-CONTAINING PROTEIN"/>
    <property type="match status" value="1"/>
</dbReference>
<feature type="region of interest" description="Disordered" evidence="3">
    <location>
        <begin position="1"/>
        <end position="35"/>
    </location>
</feature>
<keyword evidence="6" id="KW-1185">Reference proteome</keyword>
<evidence type="ECO:0000256" key="3">
    <source>
        <dbReference type="SAM" id="MobiDB-lite"/>
    </source>
</evidence>
<sequence length="582" mass="62909">MLVYRHTSVAKSTSHSASSLLHSSESERSLVPSQVEGQPSRMARLLLLLLLTAAQARRKGVNVKKKEKVELDDARLPPLNEVLDELELDAAELLARGVETTRQLCAWGRSDISIHGNDLGWDRDKQKVINEKINAIRAEAAVQKTTETVDPLKAARDERNALTYGRVFADRATASFEFKKAWFGADFPEALSMPLVRALPLDGCDELLWQNTSIYKGSAVLADRGGCSFVEKAWAAHNAGAKLLLVINSPDRPFDRPTSGYATDAEPTPSPDTLAVGLVHQDAGPGLARAASSAWVDQGPQAVELLQIRAPWRVFMEKYGLISKKVVVDARQGPWDSYDATTIRAVPLKCVSGRPDCAPILESEKTILPDTDSGTLHIAGESFEFVSAAWGGVLPDRPVAVVTAEYLCSPPPHWFCRVLSLFCPTSNYKDFYNRAPGALVLARRGGGCDFATKARHASAVGAAVLVVEQADEEPLLRMGARDPPFPNVVGVAVRSKAGAALRRIENTTFVRLRPAPAPGFAHRWLELAEAAPWPSDAGNAAKALASLEEKNAGSAERLAFARAAHANRVVTEEDVGNKGGEL</sequence>
<accession>A0A8J2SEN6</accession>
<feature type="domain" description="PA" evidence="4">
    <location>
        <begin position="193"/>
        <end position="284"/>
    </location>
</feature>
<evidence type="ECO:0000313" key="6">
    <source>
        <dbReference type="Proteomes" id="UP000789595"/>
    </source>
</evidence>
<proteinExistence type="predicted"/>
<evidence type="ECO:0000256" key="2">
    <source>
        <dbReference type="ARBA" id="ARBA00023180"/>
    </source>
</evidence>
<gene>
    <name evidence="5" type="ORF">PECAL_2P22660</name>
</gene>